<dbReference type="PANTHER" id="PTHR31600:SF2">
    <property type="entry name" value="GAMETE ENRICHED GENE 10 PROTEIN-RELATED"/>
    <property type="match status" value="1"/>
</dbReference>
<feature type="region of interest" description="Disordered" evidence="1">
    <location>
        <begin position="1"/>
        <end position="20"/>
    </location>
</feature>
<dbReference type="InterPro" id="IPR052994">
    <property type="entry name" value="Tiny_macrocysts_regulators"/>
</dbReference>
<evidence type="ECO:0000256" key="1">
    <source>
        <dbReference type="SAM" id="MobiDB-lite"/>
    </source>
</evidence>
<feature type="transmembrane region" description="Helical" evidence="2">
    <location>
        <begin position="166"/>
        <end position="186"/>
    </location>
</feature>
<evidence type="ECO:0000256" key="2">
    <source>
        <dbReference type="SAM" id="Phobius"/>
    </source>
</evidence>
<gene>
    <name evidence="3" type="ORF">OEZ85_006097</name>
</gene>
<dbReference type="Proteomes" id="UP001244341">
    <property type="component" value="Chromosome 11b"/>
</dbReference>
<accession>A0ABY8UG71</accession>
<keyword evidence="2" id="KW-0472">Membrane</keyword>
<keyword evidence="2" id="KW-0812">Transmembrane</keyword>
<keyword evidence="4" id="KW-1185">Reference proteome</keyword>
<evidence type="ECO:0000313" key="4">
    <source>
        <dbReference type="Proteomes" id="UP001244341"/>
    </source>
</evidence>
<name>A0ABY8UG71_TETOB</name>
<dbReference type="PANTHER" id="PTHR31600">
    <property type="entry name" value="TINY MACROCYSTS PROTEIN B-RELATED"/>
    <property type="match status" value="1"/>
</dbReference>
<feature type="transmembrane region" description="Helical" evidence="2">
    <location>
        <begin position="132"/>
        <end position="154"/>
    </location>
</feature>
<keyword evidence="2" id="KW-1133">Transmembrane helix</keyword>
<dbReference type="EMBL" id="CP126218">
    <property type="protein sequence ID" value="WIA20262.1"/>
    <property type="molecule type" value="Genomic_DNA"/>
</dbReference>
<reference evidence="3 4" key="1">
    <citation type="submission" date="2023-05" db="EMBL/GenBank/DDBJ databases">
        <title>A 100% complete, gapless, phased diploid assembly of the Scenedesmus obliquus UTEX 3031 genome.</title>
        <authorList>
            <person name="Biondi T.C."/>
            <person name="Hanschen E.R."/>
            <person name="Kwon T."/>
            <person name="Eng W."/>
            <person name="Kruse C.P.S."/>
            <person name="Koehler S.I."/>
            <person name="Kunde Y."/>
            <person name="Gleasner C.D."/>
            <person name="You Mak K.T."/>
            <person name="Polle J."/>
            <person name="Hovde B.T."/>
            <person name="Starkenburg S.R."/>
        </authorList>
    </citation>
    <scope>NUCLEOTIDE SEQUENCE [LARGE SCALE GENOMIC DNA]</scope>
    <source>
        <strain evidence="3 4">DOE0152z</strain>
    </source>
</reference>
<protein>
    <submittedName>
        <fullName evidence="3">Uncharacterized protein</fullName>
    </submittedName>
</protein>
<sequence length="217" mass="23868">MSESGSSGTGFSSHGDASSVASSANTDRRAITAFAAASSGIDEQVDNLEAKKGLLEVVFATLYTLTKNRVLDASLRLATARVVLEFLQMFRVLFNTTFAWKIQKSLWIWRTIEWTLFRALVIPAGYDKYIFIFYVVAGVVLGVIGATVCVALYLKGNEARSSWLKRLIGLLQLLALLVFGVMWPAVLDYCVFLLDCSWSDLAAGKAPHHITFAEQSK</sequence>
<organism evidence="3 4">
    <name type="scientific">Tetradesmus obliquus</name>
    <name type="common">Green alga</name>
    <name type="synonym">Acutodesmus obliquus</name>
    <dbReference type="NCBI Taxonomy" id="3088"/>
    <lineage>
        <taxon>Eukaryota</taxon>
        <taxon>Viridiplantae</taxon>
        <taxon>Chlorophyta</taxon>
        <taxon>core chlorophytes</taxon>
        <taxon>Chlorophyceae</taxon>
        <taxon>CS clade</taxon>
        <taxon>Sphaeropleales</taxon>
        <taxon>Scenedesmaceae</taxon>
        <taxon>Tetradesmus</taxon>
    </lineage>
</organism>
<evidence type="ECO:0000313" key="3">
    <source>
        <dbReference type="EMBL" id="WIA20262.1"/>
    </source>
</evidence>
<proteinExistence type="predicted"/>